<protein>
    <submittedName>
        <fullName evidence="1">Uncharacterized protein</fullName>
    </submittedName>
</protein>
<dbReference type="EMBL" id="CP133612">
    <property type="protein sequence ID" value="WMV07295.1"/>
    <property type="molecule type" value="Genomic_DNA"/>
</dbReference>
<dbReference type="AlphaFoldDB" id="A0AAF0PP27"/>
<sequence>MPLQKTPIFIEGAKKQSITKAYMCKIDTIFGSHIYIEKGDINLNFGSSDKKLIKDIPHPMHTEQIQQIGSKKGSMIRKYVLGEQQRTEWKYLMYKNEARPRKEV</sequence>
<accession>A0AAF0PP27</accession>
<evidence type="ECO:0000313" key="1">
    <source>
        <dbReference type="EMBL" id="WMV07295.1"/>
    </source>
</evidence>
<keyword evidence="2" id="KW-1185">Reference proteome</keyword>
<proteinExistence type="predicted"/>
<dbReference type="Proteomes" id="UP001234989">
    <property type="component" value="Chromosome 1"/>
</dbReference>
<gene>
    <name evidence="1" type="ORF">MTR67_000680</name>
</gene>
<name>A0AAF0PP27_SOLVR</name>
<organism evidence="1 2">
    <name type="scientific">Solanum verrucosum</name>
    <dbReference type="NCBI Taxonomy" id="315347"/>
    <lineage>
        <taxon>Eukaryota</taxon>
        <taxon>Viridiplantae</taxon>
        <taxon>Streptophyta</taxon>
        <taxon>Embryophyta</taxon>
        <taxon>Tracheophyta</taxon>
        <taxon>Spermatophyta</taxon>
        <taxon>Magnoliopsida</taxon>
        <taxon>eudicotyledons</taxon>
        <taxon>Gunneridae</taxon>
        <taxon>Pentapetalae</taxon>
        <taxon>asterids</taxon>
        <taxon>lamiids</taxon>
        <taxon>Solanales</taxon>
        <taxon>Solanaceae</taxon>
        <taxon>Solanoideae</taxon>
        <taxon>Solaneae</taxon>
        <taxon>Solanum</taxon>
    </lineage>
</organism>
<reference evidence="1" key="1">
    <citation type="submission" date="2023-08" db="EMBL/GenBank/DDBJ databases">
        <title>A de novo genome assembly of Solanum verrucosum Schlechtendal, a Mexican diploid species geographically isolated from the other diploid A-genome species in potato relatives.</title>
        <authorList>
            <person name="Hosaka K."/>
        </authorList>
    </citation>
    <scope>NUCLEOTIDE SEQUENCE</scope>
    <source>
        <tissue evidence="1">Young leaves</tissue>
    </source>
</reference>
<evidence type="ECO:0000313" key="2">
    <source>
        <dbReference type="Proteomes" id="UP001234989"/>
    </source>
</evidence>